<organism evidence="1 2">
    <name type="scientific">Papaver somniferum</name>
    <name type="common">Opium poppy</name>
    <dbReference type="NCBI Taxonomy" id="3469"/>
    <lineage>
        <taxon>Eukaryota</taxon>
        <taxon>Viridiplantae</taxon>
        <taxon>Streptophyta</taxon>
        <taxon>Embryophyta</taxon>
        <taxon>Tracheophyta</taxon>
        <taxon>Spermatophyta</taxon>
        <taxon>Magnoliopsida</taxon>
        <taxon>Ranunculales</taxon>
        <taxon>Papaveraceae</taxon>
        <taxon>Papaveroideae</taxon>
        <taxon>Papaver</taxon>
    </lineage>
</organism>
<dbReference type="AlphaFoldDB" id="A0A4Y7ILN5"/>
<accession>A0A4Y7ILN5</accession>
<evidence type="ECO:0000313" key="2">
    <source>
        <dbReference type="Proteomes" id="UP000316621"/>
    </source>
</evidence>
<proteinExistence type="predicted"/>
<evidence type="ECO:0000313" key="1">
    <source>
        <dbReference type="EMBL" id="RZC49627.1"/>
    </source>
</evidence>
<feature type="non-terminal residue" evidence="1">
    <location>
        <position position="1"/>
    </location>
</feature>
<sequence>WSGIEFCIEIAEGSDDRTELASKLASEEVVTIFRSKVSAGTNNRLDRPRLSETIEEDKNEYVMCNKARKHQFFSFIRD</sequence>
<name>A0A4Y7ILN5_PAPSO</name>
<reference evidence="1 2" key="1">
    <citation type="journal article" date="2018" name="Science">
        <title>The opium poppy genome and morphinan production.</title>
        <authorList>
            <person name="Guo L."/>
            <person name="Winzer T."/>
            <person name="Yang X."/>
            <person name="Li Y."/>
            <person name="Ning Z."/>
            <person name="He Z."/>
            <person name="Teodor R."/>
            <person name="Lu Y."/>
            <person name="Bowser T.A."/>
            <person name="Graham I.A."/>
            <person name="Ye K."/>
        </authorList>
    </citation>
    <scope>NUCLEOTIDE SEQUENCE [LARGE SCALE GENOMIC DNA]</scope>
    <source>
        <strain evidence="2">cv. HN1</strain>
        <tissue evidence="1">Leaves</tissue>
    </source>
</reference>
<protein>
    <submittedName>
        <fullName evidence="1">Uncharacterized protein</fullName>
    </submittedName>
</protein>
<keyword evidence="2" id="KW-1185">Reference proteome</keyword>
<dbReference type="EMBL" id="CM010716">
    <property type="protein sequence ID" value="RZC49627.1"/>
    <property type="molecule type" value="Genomic_DNA"/>
</dbReference>
<dbReference type="Gramene" id="RZC49627">
    <property type="protein sequence ID" value="RZC49627"/>
    <property type="gene ID" value="C5167_018051"/>
</dbReference>
<dbReference type="Proteomes" id="UP000316621">
    <property type="component" value="Chromosome 2"/>
</dbReference>
<gene>
    <name evidence="1" type="ORF">C5167_018051</name>
</gene>